<dbReference type="InterPro" id="IPR036388">
    <property type="entry name" value="WH-like_DNA-bd_sf"/>
</dbReference>
<dbReference type="InterPro" id="IPR011711">
    <property type="entry name" value="GntR_C"/>
</dbReference>
<protein>
    <submittedName>
        <fullName evidence="5">GntR family transcriptional regulator</fullName>
    </submittedName>
</protein>
<dbReference type="Pfam" id="PF07729">
    <property type="entry name" value="FCD"/>
    <property type="match status" value="1"/>
</dbReference>
<accession>A0A7J5AZQ6</accession>
<sequence length="217" mass="24078">MTIRQPLETVSLVDAAVNRLRNDLLTGGYAAGQELSDTQVAEEFGIARPTARMVVQQLINEGMLVRPPGYSARVRCFEPAEVSDLYRVRRLVELDAVRAIKASTLPLVGVEATLANFESLSPNANWHEVAEADVAFHCSVVEAAGSPRLSEFFASLTGELRLMIAILRKHYSSANALYVEHLELYTLLRDAPLRDVEAKWTRHLEDARKFLEASLAT</sequence>
<reference evidence="5 6" key="1">
    <citation type="submission" date="2019-09" db="EMBL/GenBank/DDBJ databases">
        <title>Phylogeny of genus Pseudoclavibacter and closely related genus.</title>
        <authorList>
            <person name="Li Y."/>
        </authorList>
    </citation>
    <scope>NUCLEOTIDE SEQUENCE [LARGE SCALE GENOMIC DNA]</scope>
    <source>
        <strain evidence="5 6">THG-MD12</strain>
    </source>
</reference>
<dbReference type="SMART" id="SM00345">
    <property type="entry name" value="HTH_GNTR"/>
    <property type="match status" value="1"/>
</dbReference>
<comment type="caution">
    <text evidence="5">The sequence shown here is derived from an EMBL/GenBank/DDBJ whole genome shotgun (WGS) entry which is preliminary data.</text>
</comment>
<evidence type="ECO:0000259" key="4">
    <source>
        <dbReference type="PROSITE" id="PS50949"/>
    </source>
</evidence>
<dbReference type="InterPro" id="IPR008920">
    <property type="entry name" value="TF_FadR/GntR_C"/>
</dbReference>
<keyword evidence="2" id="KW-0238">DNA-binding</keyword>
<dbReference type="PANTHER" id="PTHR43537:SF45">
    <property type="entry name" value="GNTR FAMILY REGULATORY PROTEIN"/>
    <property type="match status" value="1"/>
</dbReference>
<dbReference type="InterPro" id="IPR036390">
    <property type="entry name" value="WH_DNA-bd_sf"/>
</dbReference>
<dbReference type="PROSITE" id="PS50949">
    <property type="entry name" value="HTH_GNTR"/>
    <property type="match status" value="1"/>
</dbReference>
<name>A0A7J5AZQ6_9MICO</name>
<dbReference type="SMART" id="SM00895">
    <property type="entry name" value="FCD"/>
    <property type="match status" value="1"/>
</dbReference>
<keyword evidence="1" id="KW-0805">Transcription regulation</keyword>
<dbReference type="Pfam" id="PF00392">
    <property type="entry name" value="GntR"/>
    <property type="match status" value="1"/>
</dbReference>
<gene>
    <name evidence="5" type="ORF">F8O03_17760</name>
</gene>
<dbReference type="SUPFAM" id="SSF46785">
    <property type="entry name" value="Winged helix' DNA-binding domain"/>
    <property type="match status" value="1"/>
</dbReference>
<dbReference type="Proteomes" id="UP000490386">
    <property type="component" value="Unassembled WGS sequence"/>
</dbReference>
<dbReference type="AlphaFoldDB" id="A0A7J5AZQ6"/>
<dbReference type="EMBL" id="WBJX01000008">
    <property type="protein sequence ID" value="KAB1636100.1"/>
    <property type="molecule type" value="Genomic_DNA"/>
</dbReference>
<evidence type="ECO:0000256" key="3">
    <source>
        <dbReference type="ARBA" id="ARBA00023163"/>
    </source>
</evidence>
<dbReference type="Gene3D" id="1.20.120.530">
    <property type="entry name" value="GntR ligand-binding domain-like"/>
    <property type="match status" value="1"/>
</dbReference>
<evidence type="ECO:0000256" key="2">
    <source>
        <dbReference type="ARBA" id="ARBA00023125"/>
    </source>
</evidence>
<dbReference type="RefSeq" id="WP_151425071.1">
    <property type="nucleotide sequence ID" value="NZ_WBJX01000008.1"/>
</dbReference>
<dbReference type="GO" id="GO:0003700">
    <property type="term" value="F:DNA-binding transcription factor activity"/>
    <property type="evidence" value="ECO:0007669"/>
    <property type="project" value="InterPro"/>
</dbReference>
<dbReference type="OrthoDB" id="5243844at2"/>
<keyword evidence="3" id="KW-0804">Transcription</keyword>
<dbReference type="GO" id="GO:0003677">
    <property type="term" value="F:DNA binding"/>
    <property type="evidence" value="ECO:0007669"/>
    <property type="project" value="UniProtKB-KW"/>
</dbReference>
<dbReference type="Gene3D" id="1.10.10.10">
    <property type="entry name" value="Winged helix-like DNA-binding domain superfamily/Winged helix DNA-binding domain"/>
    <property type="match status" value="1"/>
</dbReference>
<evidence type="ECO:0000256" key="1">
    <source>
        <dbReference type="ARBA" id="ARBA00023015"/>
    </source>
</evidence>
<dbReference type="SUPFAM" id="SSF48008">
    <property type="entry name" value="GntR ligand-binding domain-like"/>
    <property type="match status" value="1"/>
</dbReference>
<dbReference type="PANTHER" id="PTHR43537">
    <property type="entry name" value="TRANSCRIPTIONAL REGULATOR, GNTR FAMILY"/>
    <property type="match status" value="1"/>
</dbReference>
<organism evidence="5 6">
    <name type="scientific">Pseudoclavibacter terrae</name>
    <dbReference type="NCBI Taxonomy" id="1530195"/>
    <lineage>
        <taxon>Bacteria</taxon>
        <taxon>Bacillati</taxon>
        <taxon>Actinomycetota</taxon>
        <taxon>Actinomycetes</taxon>
        <taxon>Micrococcales</taxon>
        <taxon>Microbacteriaceae</taxon>
        <taxon>Pseudoclavibacter</taxon>
    </lineage>
</organism>
<dbReference type="InterPro" id="IPR000524">
    <property type="entry name" value="Tscrpt_reg_HTH_GntR"/>
</dbReference>
<evidence type="ECO:0000313" key="6">
    <source>
        <dbReference type="Proteomes" id="UP000490386"/>
    </source>
</evidence>
<keyword evidence="6" id="KW-1185">Reference proteome</keyword>
<evidence type="ECO:0000313" key="5">
    <source>
        <dbReference type="EMBL" id="KAB1636100.1"/>
    </source>
</evidence>
<feature type="domain" description="HTH gntR-type" evidence="4">
    <location>
        <begin position="10"/>
        <end position="77"/>
    </location>
</feature>
<proteinExistence type="predicted"/>